<organism evidence="1">
    <name type="scientific">Florenciella parvula</name>
    <dbReference type="NCBI Taxonomy" id="236787"/>
    <lineage>
        <taxon>Eukaryota</taxon>
        <taxon>Sar</taxon>
        <taxon>Stramenopiles</taxon>
        <taxon>Ochrophyta</taxon>
        <taxon>Dictyochophyceae</taxon>
        <taxon>Florenciellales</taxon>
        <taxon>Florenciella</taxon>
    </lineage>
</organism>
<evidence type="ECO:0000313" key="1">
    <source>
        <dbReference type="EMBL" id="CAD9422757.1"/>
    </source>
</evidence>
<dbReference type="EMBL" id="HBGT01019775">
    <property type="protein sequence ID" value="CAD9422757.1"/>
    <property type="molecule type" value="Transcribed_RNA"/>
</dbReference>
<proteinExistence type="predicted"/>
<dbReference type="AlphaFoldDB" id="A0A7S2FYN7"/>
<protein>
    <submittedName>
        <fullName evidence="1">Uncharacterized protein</fullName>
    </submittedName>
</protein>
<sequence>MNFATRGSLRRCACAGRGFHSAAVAIESRGPAAVTATKVGRPLDIPVTHVDNHDCAICGRAVRWPSVVCPACAQRSLASTKASGSTPPVQFVEVLPLPRDAADAAPGAVQFVEVLPHTVNLHAEAAEDSVPAEAADAEFHELTFDEIEFEDIVAEFRELEFVPIPKPTDTARWPKH</sequence>
<gene>
    <name evidence="1" type="ORF">FPAR1323_LOCUS10385</name>
</gene>
<accession>A0A7S2FYN7</accession>
<reference evidence="1" key="1">
    <citation type="submission" date="2021-01" db="EMBL/GenBank/DDBJ databases">
        <authorList>
            <person name="Corre E."/>
            <person name="Pelletier E."/>
            <person name="Niang G."/>
            <person name="Scheremetjew M."/>
            <person name="Finn R."/>
            <person name="Kale V."/>
            <person name="Holt S."/>
            <person name="Cochrane G."/>
            <person name="Meng A."/>
            <person name="Brown T."/>
            <person name="Cohen L."/>
        </authorList>
    </citation>
    <scope>NUCLEOTIDE SEQUENCE</scope>
    <source>
        <strain evidence="1">RCC1693</strain>
    </source>
</reference>
<name>A0A7S2FYN7_9STRA</name>